<feature type="transmembrane region" description="Helical" evidence="6">
    <location>
        <begin position="99"/>
        <end position="120"/>
    </location>
</feature>
<dbReference type="EMBL" id="CP011409">
    <property type="protein sequence ID" value="AKZ62601.1"/>
    <property type="molecule type" value="Genomic_DNA"/>
</dbReference>
<dbReference type="InterPro" id="IPR050189">
    <property type="entry name" value="MFS_Efflux_Transporters"/>
</dbReference>
<evidence type="ECO:0000256" key="4">
    <source>
        <dbReference type="ARBA" id="ARBA00022989"/>
    </source>
</evidence>
<feature type="transmembrane region" description="Helical" evidence="6">
    <location>
        <begin position="360"/>
        <end position="378"/>
    </location>
</feature>
<keyword evidence="3 6" id="KW-0812">Transmembrane</keyword>
<evidence type="ECO:0000313" key="8">
    <source>
        <dbReference type="EMBL" id="AKZ62601.1"/>
    </source>
</evidence>
<feature type="transmembrane region" description="Helical" evidence="6">
    <location>
        <begin position="243"/>
        <end position="260"/>
    </location>
</feature>
<feature type="transmembrane region" description="Helical" evidence="6">
    <location>
        <begin position="163"/>
        <end position="182"/>
    </location>
</feature>
<comment type="subcellular location">
    <subcellularLocation>
        <location evidence="1">Cell membrane</location>
        <topology evidence="1">Multi-pass membrane protein</topology>
    </subcellularLocation>
</comment>
<feature type="transmembrane region" description="Helical" evidence="6">
    <location>
        <begin position="272"/>
        <end position="292"/>
    </location>
</feature>
<evidence type="ECO:0000256" key="5">
    <source>
        <dbReference type="ARBA" id="ARBA00023136"/>
    </source>
</evidence>
<feature type="transmembrane region" description="Helical" evidence="6">
    <location>
        <begin position="298"/>
        <end position="318"/>
    </location>
</feature>
<feature type="transmembrane region" description="Helical" evidence="6">
    <location>
        <begin position="132"/>
        <end position="157"/>
    </location>
</feature>
<dbReference type="PANTHER" id="PTHR43124">
    <property type="entry name" value="PURINE EFFLUX PUMP PBUE"/>
    <property type="match status" value="1"/>
</dbReference>
<feature type="transmembrane region" description="Helical" evidence="6">
    <location>
        <begin position="73"/>
        <end position="93"/>
    </location>
</feature>
<organism evidence="8 9">
    <name type="scientific">Herbaspirillum hiltneri N3</name>
    <dbReference type="NCBI Taxonomy" id="1262470"/>
    <lineage>
        <taxon>Bacteria</taxon>
        <taxon>Pseudomonadati</taxon>
        <taxon>Pseudomonadota</taxon>
        <taxon>Betaproteobacteria</taxon>
        <taxon>Burkholderiales</taxon>
        <taxon>Oxalobacteraceae</taxon>
        <taxon>Herbaspirillum</taxon>
    </lineage>
</organism>
<feature type="transmembrane region" description="Helical" evidence="6">
    <location>
        <begin position="46"/>
        <end position="66"/>
    </location>
</feature>
<dbReference type="PROSITE" id="PS50850">
    <property type="entry name" value="MFS"/>
    <property type="match status" value="1"/>
</dbReference>
<gene>
    <name evidence="8" type="ORF">F506_07855</name>
</gene>
<evidence type="ECO:0000313" key="9">
    <source>
        <dbReference type="Proteomes" id="UP000063429"/>
    </source>
</evidence>
<dbReference type="SUPFAM" id="SSF103473">
    <property type="entry name" value="MFS general substrate transporter"/>
    <property type="match status" value="1"/>
</dbReference>
<evidence type="ECO:0000256" key="6">
    <source>
        <dbReference type="SAM" id="Phobius"/>
    </source>
</evidence>
<dbReference type="InterPro" id="IPR036259">
    <property type="entry name" value="MFS_trans_sf"/>
</dbReference>
<sequence length="386" mass="40161">MSRPPLLQIVPLAALTGVGMLATDLYLPALPHLAHDLGSDVPAVQATISSFMIALALSQLLWGALADKLGMRNTLLAGVALLAVTGVACALAEDVDALIIYRTVQGIGAGAATVVVPVLLRRRFADADAIRAISWVSIAESVIPAVAPVIGTGILLVSGWRSNFWLVAVLALALLPFILKLVPGRQVLHDADETVSYAVLLRNRVYLRDAAVYGLTFGALVTFVASAPHLIEQWSGRGPGAFALMQVCGVSSFIIAASRAGAMAHRCGTFKLMNAGAIVQLISVAGLIALGLLDQRHVAPLIGCWMLFCAGLGLRGPSTVTRALSVPKSLTSLASGFLMFLALTLSGVGTQIAGFLLHRGLLPVALLVAAMILASMVLQKDAPAPH</sequence>
<accession>A0ABM5UZB0</accession>
<evidence type="ECO:0000256" key="3">
    <source>
        <dbReference type="ARBA" id="ARBA00022692"/>
    </source>
</evidence>
<dbReference type="InterPro" id="IPR020846">
    <property type="entry name" value="MFS_dom"/>
</dbReference>
<dbReference type="PANTHER" id="PTHR43124:SF3">
    <property type="entry name" value="CHLORAMPHENICOL EFFLUX PUMP RV0191"/>
    <property type="match status" value="1"/>
</dbReference>
<evidence type="ECO:0000256" key="2">
    <source>
        <dbReference type="ARBA" id="ARBA00022475"/>
    </source>
</evidence>
<dbReference type="Gene3D" id="1.20.1720.10">
    <property type="entry name" value="Multidrug resistance protein D"/>
    <property type="match status" value="1"/>
</dbReference>
<evidence type="ECO:0000259" key="7">
    <source>
        <dbReference type="PROSITE" id="PS50850"/>
    </source>
</evidence>
<protein>
    <recommendedName>
        <fullName evidence="7">Major facilitator superfamily (MFS) profile domain-containing protein</fullName>
    </recommendedName>
</protein>
<reference evidence="9" key="1">
    <citation type="journal article" date="2015" name="Genome Announc.">
        <title>Complete Genome Sequence of Herbaspirillum hiltneri N3 (DSM 17495), Isolated from Surface-Sterilized Wheat Roots.</title>
        <authorList>
            <person name="Guizelini D."/>
            <person name="Saizaki P.M."/>
            <person name="Coimbra N.A."/>
            <person name="Weiss V.A."/>
            <person name="Faoro H."/>
            <person name="Sfeir M.Z."/>
            <person name="Baura V.A."/>
            <person name="Monteiro R.A."/>
            <person name="Chubatsu L.S."/>
            <person name="Souza E.M."/>
            <person name="Cruz L.M."/>
            <person name="Pedrosa F.O."/>
            <person name="Raittz R.T."/>
            <person name="Marchaukoski J.N."/>
            <person name="Steffens M.B."/>
        </authorList>
    </citation>
    <scope>NUCLEOTIDE SEQUENCE [LARGE SCALE GENOMIC DNA]</scope>
    <source>
        <strain evidence="9">N3</strain>
    </source>
</reference>
<keyword evidence="4 6" id="KW-1133">Transmembrane helix</keyword>
<keyword evidence="9" id="KW-1185">Reference proteome</keyword>
<keyword evidence="2" id="KW-1003">Cell membrane</keyword>
<evidence type="ECO:0000256" key="1">
    <source>
        <dbReference type="ARBA" id="ARBA00004651"/>
    </source>
</evidence>
<dbReference type="RefSeq" id="WP_053196383.1">
    <property type="nucleotide sequence ID" value="NZ_CP011409.1"/>
</dbReference>
<proteinExistence type="predicted"/>
<name>A0ABM5UZB0_9BURK</name>
<dbReference type="Proteomes" id="UP000063429">
    <property type="component" value="Chromosome"/>
</dbReference>
<feature type="domain" description="Major facilitator superfamily (MFS) profile" evidence="7">
    <location>
        <begin position="5"/>
        <end position="383"/>
    </location>
</feature>
<dbReference type="InterPro" id="IPR011701">
    <property type="entry name" value="MFS"/>
</dbReference>
<keyword evidence="5 6" id="KW-0472">Membrane</keyword>
<feature type="transmembrane region" description="Helical" evidence="6">
    <location>
        <begin position="330"/>
        <end position="354"/>
    </location>
</feature>
<dbReference type="Pfam" id="PF07690">
    <property type="entry name" value="MFS_1"/>
    <property type="match status" value="1"/>
</dbReference>
<feature type="transmembrane region" description="Helical" evidence="6">
    <location>
        <begin position="210"/>
        <end position="231"/>
    </location>
</feature>